<feature type="non-terminal residue" evidence="2">
    <location>
        <position position="1"/>
    </location>
</feature>
<dbReference type="GO" id="GO:0004714">
    <property type="term" value="F:transmembrane receptor protein tyrosine kinase activity"/>
    <property type="evidence" value="ECO:0007669"/>
    <property type="project" value="InterPro"/>
</dbReference>
<dbReference type="PANTHER" id="PTHR27003">
    <property type="entry name" value="OS07G0166700 PROTEIN"/>
    <property type="match status" value="1"/>
</dbReference>
<dbReference type="GO" id="GO:0005524">
    <property type="term" value="F:ATP binding"/>
    <property type="evidence" value="ECO:0007669"/>
    <property type="project" value="InterPro"/>
</dbReference>
<evidence type="ECO:0000313" key="2">
    <source>
        <dbReference type="EMBL" id="MBA0822199.1"/>
    </source>
</evidence>
<proteinExistence type="predicted"/>
<dbReference type="InterPro" id="IPR045272">
    <property type="entry name" value="ANXUR1/2-like"/>
</dbReference>
<evidence type="ECO:0000313" key="3">
    <source>
        <dbReference type="Proteomes" id="UP000593575"/>
    </source>
</evidence>
<sequence length="230" mass="25904">MAYRLNVVGQQLSQKDDGGLYKNVQNLSMGPNRSYNEHYNLTWKLPVELGFKNSQTAEPHADAIFWTKHGRVSIYKDYVVIVSKKGKENKQNVTIDLHPLLAVYYDVLLVALKLKICIGAALGLHYLHRGPNHTIIHQNVKTSNILLSEKWMAKVSNFGLSKMNDLSNTHISTAIEGSFGYLGPKYYRLHKQTEISDVYSFGIMLFEGKINLPSLLKLGGSSCKLFGFRG</sequence>
<keyword evidence="3" id="KW-1185">Reference proteome</keyword>
<dbReference type="Proteomes" id="UP000593575">
    <property type="component" value="Unassembled WGS sequence"/>
</dbReference>
<name>A0A7J9IJA3_9ROSI</name>
<dbReference type="SUPFAM" id="SSF56112">
    <property type="entry name" value="Protein kinase-like (PK-like)"/>
    <property type="match status" value="1"/>
</dbReference>
<dbReference type="PANTHER" id="PTHR27003:SF456">
    <property type="entry name" value="RECEPTOR-LIKE PROTEIN KINASE FERONIA"/>
    <property type="match status" value="1"/>
</dbReference>
<dbReference type="GO" id="GO:0009506">
    <property type="term" value="C:plasmodesma"/>
    <property type="evidence" value="ECO:0007669"/>
    <property type="project" value="TreeGrafter"/>
</dbReference>
<dbReference type="PROSITE" id="PS50011">
    <property type="entry name" value="PROTEIN_KINASE_DOM"/>
    <property type="match status" value="1"/>
</dbReference>
<dbReference type="InterPro" id="IPR011009">
    <property type="entry name" value="Kinase-like_dom_sf"/>
</dbReference>
<dbReference type="Pfam" id="PF07714">
    <property type="entry name" value="PK_Tyr_Ser-Thr"/>
    <property type="match status" value="1"/>
</dbReference>
<dbReference type="AlphaFoldDB" id="A0A7J9IJA3"/>
<reference evidence="2 3" key="1">
    <citation type="journal article" date="2019" name="Genome Biol. Evol.">
        <title>Insights into the evolution of the New World diploid cottons (Gossypium, subgenus Houzingenia) based on genome sequencing.</title>
        <authorList>
            <person name="Grover C.E."/>
            <person name="Arick M.A. 2nd"/>
            <person name="Thrash A."/>
            <person name="Conover J.L."/>
            <person name="Sanders W.S."/>
            <person name="Peterson D.G."/>
            <person name="Frelichowski J.E."/>
            <person name="Scheffler J.A."/>
            <person name="Scheffler B.E."/>
            <person name="Wendel J.F."/>
        </authorList>
    </citation>
    <scope>NUCLEOTIDE SEQUENCE [LARGE SCALE GENOMIC DNA]</scope>
    <source>
        <strain evidence="2">6</strain>
        <tissue evidence="2">Leaf</tissue>
    </source>
</reference>
<organism evidence="2 3">
    <name type="scientific">Gossypium armourianum</name>
    <dbReference type="NCBI Taxonomy" id="34283"/>
    <lineage>
        <taxon>Eukaryota</taxon>
        <taxon>Viridiplantae</taxon>
        <taxon>Streptophyta</taxon>
        <taxon>Embryophyta</taxon>
        <taxon>Tracheophyta</taxon>
        <taxon>Spermatophyta</taxon>
        <taxon>Magnoliopsida</taxon>
        <taxon>eudicotyledons</taxon>
        <taxon>Gunneridae</taxon>
        <taxon>Pentapetalae</taxon>
        <taxon>rosids</taxon>
        <taxon>malvids</taxon>
        <taxon>Malvales</taxon>
        <taxon>Malvaceae</taxon>
        <taxon>Malvoideae</taxon>
        <taxon>Gossypium</taxon>
    </lineage>
</organism>
<dbReference type="Gene3D" id="1.10.510.10">
    <property type="entry name" value="Transferase(Phosphotransferase) domain 1"/>
    <property type="match status" value="1"/>
</dbReference>
<comment type="caution">
    <text evidence="2">The sequence shown here is derived from an EMBL/GenBank/DDBJ whole genome shotgun (WGS) entry which is preliminary data.</text>
</comment>
<gene>
    <name evidence="2" type="ORF">Goarm_019013</name>
</gene>
<protein>
    <recommendedName>
        <fullName evidence="1">Protein kinase domain-containing protein</fullName>
    </recommendedName>
</protein>
<dbReference type="InterPro" id="IPR001245">
    <property type="entry name" value="Ser-Thr/Tyr_kinase_cat_dom"/>
</dbReference>
<accession>A0A7J9IJA3</accession>
<dbReference type="InterPro" id="IPR000719">
    <property type="entry name" value="Prot_kinase_dom"/>
</dbReference>
<dbReference type="GO" id="GO:0005886">
    <property type="term" value="C:plasma membrane"/>
    <property type="evidence" value="ECO:0007669"/>
    <property type="project" value="TreeGrafter"/>
</dbReference>
<feature type="domain" description="Protein kinase" evidence="1">
    <location>
        <begin position="1"/>
        <end position="230"/>
    </location>
</feature>
<evidence type="ECO:0000259" key="1">
    <source>
        <dbReference type="PROSITE" id="PS50011"/>
    </source>
</evidence>
<dbReference type="EMBL" id="JABFAE010000001">
    <property type="protein sequence ID" value="MBA0822199.1"/>
    <property type="molecule type" value="Genomic_DNA"/>
</dbReference>